<dbReference type="OrthoDB" id="680456at2"/>
<evidence type="ECO:0000313" key="3">
    <source>
        <dbReference type="EMBL" id="PSL26444.1"/>
    </source>
</evidence>
<feature type="coiled-coil region" evidence="1">
    <location>
        <begin position="24"/>
        <end position="51"/>
    </location>
</feature>
<sequence>MEEESLIIVLEELTHEQKKQANAASEIVVAVKDLKLQVDQLQEKLLATQSSNDRLDSSIIQRVLKKELLDFKLSIIKQRHNVIHKFQVLLFPEQDHKLFYKVVFGRWFLWIIMMVFLNYSYRFFLKWTDDRKEAIIRQLEVDQYRKAWTIYYRQQSKSKKRQLDSIYYNIAR</sequence>
<protein>
    <submittedName>
        <fullName evidence="3">Uncharacterized protein</fullName>
    </submittedName>
</protein>
<gene>
    <name evidence="3" type="ORF">CLV42_111158</name>
</gene>
<comment type="caution">
    <text evidence="3">The sequence shown here is derived from an EMBL/GenBank/DDBJ whole genome shotgun (WGS) entry which is preliminary data.</text>
</comment>
<evidence type="ECO:0000256" key="2">
    <source>
        <dbReference type="SAM" id="Phobius"/>
    </source>
</evidence>
<keyword evidence="4" id="KW-1185">Reference proteome</keyword>
<dbReference type="EMBL" id="PYGK01000011">
    <property type="protein sequence ID" value="PSL26444.1"/>
    <property type="molecule type" value="Genomic_DNA"/>
</dbReference>
<reference evidence="3 4" key="1">
    <citation type="submission" date="2018-03" db="EMBL/GenBank/DDBJ databases">
        <title>Genomic Encyclopedia of Archaeal and Bacterial Type Strains, Phase II (KMG-II): from individual species to whole genera.</title>
        <authorList>
            <person name="Goeker M."/>
        </authorList>
    </citation>
    <scope>NUCLEOTIDE SEQUENCE [LARGE SCALE GENOMIC DNA]</scope>
    <source>
        <strain evidence="3 4">DSM 18107</strain>
    </source>
</reference>
<accession>A0A2P8FXK1</accession>
<dbReference type="AlphaFoldDB" id="A0A2P8FXK1"/>
<feature type="transmembrane region" description="Helical" evidence="2">
    <location>
        <begin position="107"/>
        <end position="125"/>
    </location>
</feature>
<keyword evidence="2" id="KW-0812">Transmembrane</keyword>
<keyword evidence="2" id="KW-0472">Membrane</keyword>
<organism evidence="3 4">
    <name type="scientific">Chitinophaga ginsengisoli</name>
    <dbReference type="NCBI Taxonomy" id="363837"/>
    <lineage>
        <taxon>Bacteria</taxon>
        <taxon>Pseudomonadati</taxon>
        <taxon>Bacteroidota</taxon>
        <taxon>Chitinophagia</taxon>
        <taxon>Chitinophagales</taxon>
        <taxon>Chitinophagaceae</taxon>
        <taxon>Chitinophaga</taxon>
    </lineage>
</organism>
<evidence type="ECO:0000256" key="1">
    <source>
        <dbReference type="SAM" id="Coils"/>
    </source>
</evidence>
<evidence type="ECO:0000313" key="4">
    <source>
        <dbReference type="Proteomes" id="UP000240978"/>
    </source>
</evidence>
<keyword evidence="2" id="KW-1133">Transmembrane helix</keyword>
<dbReference type="RefSeq" id="WP_106604402.1">
    <property type="nucleotide sequence ID" value="NZ_PYGK01000011.1"/>
</dbReference>
<dbReference type="Proteomes" id="UP000240978">
    <property type="component" value="Unassembled WGS sequence"/>
</dbReference>
<keyword evidence="1" id="KW-0175">Coiled coil</keyword>
<proteinExistence type="predicted"/>
<name>A0A2P8FXK1_9BACT</name>